<sequence length="343" mass="38151">MKNTFLFLLAVGSLAACAPRYRGPVTDHFNGKKFSNPAITERPSGSVLEWLLHRDKGPWAEQPDAFVGPRPATRVEGDSLVVTFINHSSFLLQTNGLNILTDPVWSDRVGPTSWLGIKRRRPPGLRFDELPPIDVVLLSHSHYDHLDLPTIRNLVKAHNPLVVTPLGVSYLPRRVGARVARELDWNDTLRISEKLSLICTEAQHFSNRGLGDRDRTLWAGYLLQTTYGTIYFCGDSGYGPHFKRIGEQANRSVAGPIKLALLPIGSYRPEWFMAPIHVSPASAVRALTDLKAAQALGIHFGTFQQGDDGLLEPARDLRKALDIQAVSPNRFLVPEEGRPMVFK</sequence>
<keyword evidence="3" id="KW-1185">Reference proteome</keyword>
<dbReference type="InterPro" id="IPR001279">
    <property type="entry name" value="Metallo-B-lactamas"/>
</dbReference>
<dbReference type="PANTHER" id="PTHR15032">
    <property type="entry name" value="N-ACYL-PHOSPHATIDYLETHANOLAMINE-HYDROLYZING PHOSPHOLIPASE D"/>
    <property type="match status" value="1"/>
</dbReference>
<reference evidence="2 3" key="1">
    <citation type="submission" date="2019-06" db="EMBL/GenBank/DDBJ databases">
        <title>Spirosoma utsteinense sp. nov. isolated from Antarctic ice-free soils.</title>
        <authorList>
            <person name="Tahon G."/>
        </authorList>
    </citation>
    <scope>NUCLEOTIDE SEQUENCE [LARGE SCALE GENOMIC DNA]</scope>
    <source>
        <strain evidence="2 3">LMG 31447</strain>
    </source>
</reference>
<dbReference type="EMBL" id="VFIA01000001">
    <property type="protein sequence ID" value="MBC3789580.1"/>
    <property type="molecule type" value="Genomic_DNA"/>
</dbReference>
<gene>
    <name evidence="2" type="ORF">FH603_60</name>
</gene>
<evidence type="ECO:0000313" key="2">
    <source>
        <dbReference type="EMBL" id="MBC3789580.1"/>
    </source>
</evidence>
<organism evidence="2 3">
    <name type="scientific">Spirosoma utsteinense</name>
    <dbReference type="NCBI Taxonomy" id="2585773"/>
    <lineage>
        <taxon>Bacteria</taxon>
        <taxon>Pseudomonadati</taxon>
        <taxon>Bacteroidota</taxon>
        <taxon>Cytophagia</taxon>
        <taxon>Cytophagales</taxon>
        <taxon>Cytophagaceae</taxon>
        <taxon>Spirosoma</taxon>
    </lineage>
</organism>
<feature type="domain" description="Metallo-beta-lactamase" evidence="1">
    <location>
        <begin position="98"/>
        <end position="300"/>
    </location>
</feature>
<evidence type="ECO:0000313" key="3">
    <source>
        <dbReference type="Proteomes" id="UP000700732"/>
    </source>
</evidence>
<dbReference type="Gene3D" id="3.60.15.10">
    <property type="entry name" value="Ribonuclease Z/Hydroxyacylglutathione hydrolase-like"/>
    <property type="match status" value="1"/>
</dbReference>
<comment type="caution">
    <text evidence="2">The sequence shown here is derived from an EMBL/GenBank/DDBJ whole genome shotgun (WGS) entry which is preliminary data.</text>
</comment>
<accession>A0ABR6W1J3</accession>
<dbReference type="SUPFAM" id="SSF56281">
    <property type="entry name" value="Metallo-hydrolase/oxidoreductase"/>
    <property type="match status" value="1"/>
</dbReference>
<dbReference type="PROSITE" id="PS51257">
    <property type="entry name" value="PROKAR_LIPOPROTEIN"/>
    <property type="match status" value="1"/>
</dbReference>
<dbReference type="InterPro" id="IPR036866">
    <property type="entry name" value="RibonucZ/Hydroxyglut_hydro"/>
</dbReference>
<name>A0ABR6W1J3_9BACT</name>
<evidence type="ECO:0000259" key="1">
    <source>
        <dbReference type="Pfam" id="PF12706"/>
    </source>
</evidence>
<dbReference type="Proteomes" id="UP000700732">
    <property type="component" value="Unassembled WGS sequence"/>
</dbReference>
<dbReference type="RefSeq" id="WP_186734869.1">
    <property type="nucleotide sequence ID" value="NZ_VFIA01000001.1"/>
</dbReference>
<dbReference type="Pfam" id="PF12706">
    <property type="entry name" value="Lactamase_B_2"/>
    <property type="match status" value="1"/>
</dbReference>
<proteinExistence type="predicted"/>
<dbReference type="PANTHER" id="PTHR15032:SF4">
    <property type="entry name" value="N-ACYL-PHOSPHATIDYLETHANOLAMINE-HYDROLYZING PHOSPHOLIPASE D"/>
    <property type="match status" value="1"/>
</dbReference>
<protein>
    <submittedName>
        <fullName evidence="2">L-ascorbate metabolism protein UlaG (Beta-lactamase superfamily)</fullName>
    </submittedName>
</protein>